<dbReference type="Pfam" id="PF00657">
    <property type="entry name" value="Lipase_GDSL"/>
    <property type="match status" value="1"/>
</dbReference>
<keyword evidence="7" id="KW-0443">Lipid metabolism</keyword>
<dbReference type="CDD" id="cd01837">
    <property type="entry name" value="SGNH_plant_lipase_like"/>
    <property type="match status" value="1"/>
</dbReference>
<evidence type="ECO:0000256" key="3">
    <source>
        <dbReference type="ARBA" id="ARBA00022525"/>
    </source>
</evidence>
<evidence type="ECO:0000256" key="8">
    <source>
        <dbReference type="SAM" id="SignalP"/>
    </source>
</evidence>
<comment type="subcellular location">
    <subcellularLocation>
        <location evidence="1">Secreted</location>
    </subcellularLocation>
</comment>
<keyword evidence="5" id="KW-0378">Hydrolase</keyword>
<evidence type="ECO:0000313" key="10">
    <source>
        <dbReference type="Proteomes" id="UP000291084"/>
    </source>
</evidence>
<dbReference type="Gene3D" id="3.40.50.1110">
    <property type="entry name" value="SGNH hydrolase"/>
    <property type="match status" value="1"/>
</dbReference>
<dbReference type="PANTHER" id="PTHR45650:SF75">
    <property type="entry name" value="GDSL-LIKE LIPASE_ACYLHYDROLASE"/>
    <property type="match status" value="1"/>
</dbReference>
<dbReference type="EMBL" id="AP015038">
    <property type="protein sequence ID" value="BAT87261.1"/>
    <property type="molecule type" value="Genomic_DNA"/>
</dbReference>
<reference evidence="9 10" key="1">
    <citation type="journal article" date="2015" name="Sci. Rep.">
        <title>The power of single molecule real-time sequencing technology in the de novo assembly of a eukaryotic genome.</title>
        <authorList>
            <person name="Sakai H."/>
            <person name="Naito K."/>
            <person name="Ogiso-Tanaka E."/>
            <person name="Takahashi Y."/>
            <person name="Iseki K."/>
            <person name="Muto C."/>
            <person name="Satou K."/>
            <person name="Teruya K."/>
            <person name="Shiroma A."/>
            <person name="Shimoji M."/>
            <person name="Hirano T."/>
            <person name="Itoh T."/>
            <person name="Kaga A."/>
            <person name="Tomooka N."/>
        </authorList>
    </citation>
    <scope>NUCLEOTIDE SEQUENCE [LARGE SCALE GENOMIC DNA]</scope>
    <source>
        <strain evidence="10">cv. Shumari</strain>
    </source>
</reference>
<dbReference type="InterPro" id="IPR051238">
    <property type="entry name" value="GDSL_esterase/lipase"/>
</dbReference>
<feature type="chain" id="PRO_5006617822" description="SGNH hydrolase-type esterase domain-containing protein" evidence="8">
    <location>
        <begin position="31"/>
        <end position="348"/>
    </location>
</feature>
<dbReference type="GO" id="GO:0016042">
    <property type="term" value="P:lipid catabolic process"/>
    <property type="evidence" value="ECO:0007669"/>
    <property type="project" value="UniProtKB-KW"/>
</dbReference>
<evidence type="ECO:0000256" key="1">
    <source>
        <dbReference type="ARBA" id="ARBA00004613"/>
    </source>
</evidence>
<dbReference type="GO" id="GO:0016788">
    <property type="term" value="F:hydrolase activity, acting on ester bonds"/>
    <property type="evidence" value="ECO:0007669"/>
    <property type="project" value="InterPro"/>
</dbReference>
<dbReference type="AlphaFoldDB" id="A0A0S3S381"/>
<dbReference type="OrthoDB" id="1384129at2759"/>
<name>A0A0S3S381_PHAAN</name>
<dbReference type="InterPro" id="IPR036514">
    <property type="entry name" value="SGNH_hydro_sf"/>
</dbReference>
<gene>
    <name evidence="9" type="primary">Vigan.05G061400</name>
    <name evidence="9" type="ORF">VIGAN_05061400</name>
</gene>
<evidence type="ECO:0008006" key="11">
    <source>
        <dbReference type="Google" id="ProtNLM"/>
    </source>
</evidence>
<keyword evidence="3" id="KW-0964">Secreted</keyword>
<organism evidence="9 10">
    <name type="scientific">Vigna angularis var. angularis</name>
    <dbReference type="NCBI Taxonomy" id="157739"/>
    <lineage>
        <taxon>Eukaryota</taxon>
        <taxon>Viridiplantae</taxon>
        <taxon>Streptophyta</taxon>
        <taxon>Embryophyta</taxon>
        <taxon>Tracheophyta</taxon>
        <taxon>Spermatophyta</taxon>
        <taxon>Magnoliopsida</taxon>
        <taxon>eudicotyledons</taxon>
        <taxon>Gunneridae</taxon>
        <taxon>Pentapetalae</taxon>
        <taxon>rosids</taxon>
        <taxon>fabids</taxon>
        <taxon>Fabales</taxon>
        <taxon>Fabaceae</taxon>
        <taxon>Papilionoideae</taxon>
        <taxon>50 kb inversion clade</taxon>
        <taxon>NPAAA clade</taxon>
        <taxon>indigoferoid/millettioid clade</taxon>
        <taxon>Phaseoleae</taxon>
        <taxon>Vigna</taxon>
    </lineage>
</organism>
<comment type="similarity">
    <text evidence="2">Belongs to the 'GDSL' lipolytic enzyme family.</text>
</comment>
<sequence length="348" mass="38876">MEMMGAKTKSWVVLSIFLLAANCMQQCVHGNSQASCLYIFGDSYSENGNNNNRDTNAKANYSPYGIDYKQGNNPTGRATNGRIEADFVAERQGLPDIPPYANTDGSDILKGVNYASAAGGIRPETGSQRGDIISLERQIQNHEDIYNRIVRILGNSKKAEKHLGKCVYYMKIGTNDYYGNYFLPSSPTRRDFTPDQYAADLVRRYSSYMKTLHDNYGARKFLVFTLDNIGCNPFARATYTREGRGCAQQLNDAALLFDRKLKSEVEQLNENKLSSKAKFVVVNSETNTGFTDADTPCCPTVRNETCIPNGIPCSNRDEFRFYDGLHGTEKTNRFTAGIVHQGVQRLLS</sequence>
<evidence type="ECO:0000313" key="9">
    <source>
        <dbReference type="EMBL" id="BAT87261.1"/>
    </source>
</evidence>
<feature type="signal peptide" evidence="8">
    <location>
        <begin position="1"/>
        <end position="30"/>
    </location>
</feature>
<dbReference type="InterPro" id="IPR001087">
    <property type="entry name" value="GDSL"/>
</dbReference>
<dbReference type="Proteomes" id="UP000291084">
    <property type="component" value="Chromosome 5"/>
</dbReference>
<keyword evidence="6" id="KW-0442">Lipid degradation</keyword>
<evidence type="ECO:0000256" key="2">
    <source>
        <dbReference type="ARBA" id="ARBA00008668"/>
    </source>
</evidence>
<dbReference type="PANTHER" id="PTHR45650">
    <property type="entry name" value="GDSL-LIKE LIPASE/ACYLHYDROLASE-RELATED"/>
    <property type="match status" value="1"/>
</dbReference>
<dbReference type="GO" id="GO:0005576">
    <property type="term" value="C:extracellular region"/>
    <property type="evidence" value="ECO:0007669"/>
    <property type="project" value="UniProtKB-SubCell"/>
</dbReference>
<keyword evidence="10" id="KW-1185">Reference proteome</keyword>
<keyword evidence="4 8" id="KW-0732">Signal</keyword>
<evidence type="ECO:0000256" key="7">
    <source>
        <dbReference type="ARBA" id="ARBA00023098"/>
    </source>
</evidence>
<protein>
    <recommendedName>
        <fullName evidence="11">SGNH hydrolase-type esterase domain-containing protein</fullName>
    </recommendedName>
</protein>
<proteinExistence type="inferred from homology"/>
<accession>A0A0S3S381</accession>
<evidence type="ECO:0000256" key="4">
    <source>
        <dbReference type="ARBA" id="ARBA00022729"/>
    </source>
</evidence>
<evidence type="ECO:0000256" key="5">
    <source>
        <dbReference type="ARBA" id="ARBA00022801"/>
    </source>
</evidence>
<dbReference type="InterPro" id="IPR035669">
    <property type="entry name" value="SGNH_plant_lipase-like"/>
</dbReference>
<evidence type="ECO:0000256" key="6">
    <source>
        <dbReference type="ARBA" id="ARBA00022963"/>
    </source>
</evidence>